<organism evidence="1 2">
    <name type="scientific">Caldithrix abyssi DSM 13497</name>
    <dbReference type="NCBI Taxonomy" id="880073"/>
    <lineage>
        <taxon>Bacteria</taxon>
        <taxon>Pseudomonadati</taxon>
        <taxon>Calditrichota</taxon>
        <taxon>Calditrichia</taxon>
        <taxon>Calditrichales</taxon>
        <taxon>Calditrichaceae</taxon>
        <taxon>Caldithrix</taxon>
    </lineage>
</organism>
<dbReference type="AlphaFoldDB" id="A0A1J1C5X7"/>
<dbReference type="KEGG" id="caby:Cabys_659"/>
<name>A0A1J1C5X7_CALAY</name>
<protein>
    <submittedName>
        <fullName evidence="1">Uncharacterized protein</fullName>
    </submittedName>
</protein>
<evidence type="ECO:0000313" key="2">
    <source>
        <dbReference type="Proteomes" id="UP000183868"/>
    </source>
</evidence>
<gene>
    <name evidence="1" type="ORF">Cabys_659</name>
</gene>
<accession>A0A1J1C5X7</accession>
<reference evidence="1 2" key="1">
    <citation type="submission" date="2016-11" db="EMBL/GenBank/DDBJ databases">
        <title>Genomic analysis of Caldithrix abyssi and proposal of a novel bacterial phylum Caldithrichaeota.</title>
        <authorList>
            <person name="Kublanov I."/>
            <person name="Sigalova O."/>
            <person name="Gavrilov S."/>
            <person name="Lebedinsky A."/>
            <person name="Ivanova N."/>
            <person name="Daum C."/>
            <person name="Reddy T."/>
            <person name="Klenk H.P."/>
            <person name="Goker M."/>
            <person name="Reva O."/>
            <person name="Miroshnichenko M."/>
            <person name="Kyprides N."/>
            <person name="Woyke T."/>
            <person name="Gelfand M."/>
        </authorList>
    </citation>
    <scope>NUCLEOTIDE SEQUENCE [LARGE SCALE GENOMIC DNA]</scope>
    <source>
        <strain evidence="1 2">LF13</strain>
    </source>
</reference>
<dbReference type="EMBL" id="CP018099">
    <property type="protein sequence ID" value="APF17410.1"/>
    <property type="molecule type" value="Genomic_DNA"/>
</dbReference>
<evidence type="ECO:0000313" key="1">
    <source>
        <dbReference type="EMBL" id="APF17410.1"/>
    </source>
</evidence>
<proteinExistence type="predicted"/>
<sequence length="50" mass="5903">MLYFKAKFCKRKKQMIELLRPYECGHSLSFILVEEDEGGEVVQYIFSGLK</sequence>
<dbReference type="Proteomes" id="UP000183868">
    <property type="component" value="Chromosome"/>
</dbReference>